<dbReference type="EMBL" id="PZZP01000001">
    <property type="protein sequence ID" value="PTM60024.1"/>
    <property type="molecule type" value="Genomic_DNA"/>
</dbReference>
<evidence type="ECO:0000259" key="7">
    <source>
        <dbReference type="PROSITE" id="PS50943"/>
    </source>
</evidence>
<dbReference type="InterPro" id="IPR011990">
    <property type="entry name" value="TPR-like_helical_dom_sf"/>
</dbReference>
<dbReference type="CDD" id="cd00093">
    <property type="entry name" value="HTH_XRE"/>
    <property type="match status" value="1"/>
</dbReference>
<sequence length="425" mass="49196">MHEVGELIRKVRKERGLRLEDLADTNISPATISNIERGLPHVNTQKIDYLLTKLNVSMTDLQQMMANNQSEQEEIAHRLIAAETLIDLGYPHLAEEWVEHTPDDQHPLAVKGYHIKGRLAMERTDWKKGERWLHQALRLAKEDSDTNQIIQSHLELARFYFRLSEWSQSLHHADSGLEVHPPEEDGEIRGELLLLRALTLEVTNRRAECLQTVRQAWESGSLGSPSTQLEWYRLHGEIMRYTGLLEEAGRIAAEGLQLAHRYRDRQALFRLWALSGKIQMDQRNWLQAEISLRTALAWESVISDPKRMASIHIGLGQTYTELNRHEDARLWLHKAVEYSSSCDDPRPLAQALLALGDHYWARGDHQQAASQYQSALERSQEHQLLQLEHDALFHLVQLQEQLGDEQFAHNMRQLYELQKKMRNGS</sequence>
<dbReference type="PANTHER" id="PTHR46630:SF1">
    <property type="entry name" value="TETRATRICOPEPTIDE REPEAT PROTEIN 29"/>
    <property type="match status" value="1"/>
</dbReference>
<dbReference type="SUPFAM" id="SSF47413">
    <property type="entry name" value="lambda repressor-like DNA-binding domains"/>
    <property type="match status" value="1"/>
</dbReference>
<dbReference type="Proteomes" id="UP000241639">
    <property type="component" value="Unassembled WGS sequence"/>
</dbReference>
<keyword evidence="3" id="KW-0677">Repeat</keyword>
<dbReference type="Pfam" id="PF01381">
    <property type="entry name" value="HTH_3"/>
    <property type="match status" value="1"/>
</dbReference>
<dbReference type="InterPro" id="IPR051476">
    <property type="entry name" value="Bac_ResReg_Asp_Phosphatase"/>
</dbReference>
<dbReference type="SMART" id="SM00530">
    <property type="entry name" value="HTH_XRE"/>
    <property type="match status" value="1"/>
</dbReference>
<dbReference type="Gene3D" id="1.25.40.10">
    <property type="entry name" value="Tetratricopeptide repeat domain"/>
    <property type="match status" value="3"/>
</dbReference>
<feature type="domain" description="HTH cro/C1-type" evidence="7">
    <location>
        <begin position="8"/>
        <end position="61"/>
    </location>
</feature>
<evidence type="ECO:0000313" key="9">
    <source>
        <dbReference type="Proteomes" id="UP000241639"/>
    </source>
</evidence>
<dbReference type="InterPro" id="IPR010982">
    <property type="entry name" value="Lambda_DNA-bd_dom_sf"/>
</dbReference>
<comment type="caution">
    <text evidence="8">The sequence shown here is derived from an EMBL/GenBank/DDBJ whole genome shotgun (WGS) entry which is preliminary data.</text>
</comment>
<feature type="repeat" description="TPR" evidence="6">
    <location>
        <begin position="349"/>
        <end position="382"/>
    </location>
</feature>
<dbReference type="SMART" id="SM00028">
    <property type="entry name" value="TPR"/>
    <property type="match status" value="4"/>
</dbReference>
<dbReference type="PANTHER" id="PTHR46630">
    <property type="entry name" value="TETRATRICOPEPTIDE REPEAT PROTEIN 29"/>
    <property type="match status" value="1"/>
</dbReference>
<evidence type="ECO:0000256" key="4">
    <source>
        <dbReference type="ARBA" id="ARBA00022803"/>
    </source>
</evidence>
<dbReference type="AlphaFoldDB" id="A0A2T4ZDR2"/>
<protein>
    <submittedName>
        <fullName evidence="8">Helix-turn-helix protein</fullName>
    </submittedName>
</protein>
<dbReference type="GO" id="GO:0005737">
    <property type="term" value="C:cytoplasm"/>
    <property type="evidence" value="ECO:0007669"/>
    <property type="project" value="UniProtKB-SubCell"/>
</dbReference>
<comment type="similarity">
    <text evidence="5">Belongs to the Rap family.</text>
</comment>
<dbReference type="SUPFAM" id="SSF48452">
    <property type="entry name" value="TPR-like"/>
    <property type="match status" value="2"/>
</dbReference>
<keyword evidence="2" id="KW-0963">Cytoplasm</keyword>
<accession>A0A2T4ZDR2</accession>
<reference evidence="8 9" key="1">
    <citation type="submission" date="2018-04" db="EMBL/GenBank/DDBJ databases">
        <title>Genomic Encyclopedia of Archaeal and Bacterial Type Strains, Phase II (KMG-II): from individual species to whole genera.</title>
        <authorList>
            <person name="Goeker M."/>
        </authorList>
    </citation>
    <scope>NUCLEOTIDE SEQUENCE [LARGE SCALE GENOMIC DNA]</scope>
    <source>
        <strain evidence="8 9">DSM 45169</strain>
    </source>
</reference>
<gene>
    <name evidence="8" type="ORF">C8J48_2663</name>
</gene>
<evidence type="ECO:0000256" key="2">
    <source>
        <dbReference type="ARBA" id="ARBA00022490"/>
    </source>
</evidence>
<comment type="subcellular location">
    <subcellularLocation>
        <location evidence="1">Cytoplasm</location>
    </subcellularLocation>
</comment>
<evidence type="ECO:0000256" key="5">
    <source>
        <dbReference type="ARBA" id="ARBA00038253"/>
    </source>
</evidence>
<dbReference type="Pfam" id="PF13181">
    <property type="entry name" value="TPR_8"/>
    <property type="match status" value="1"/>
</dbReference>
<dbReference type="PROSITE" id="PS50943">
    <property type="entry name" value="HTH_CROC1"/>
    <property type="match status" value="1"/>
</dbReference>
<evidence type="ECO:0000256" key="1">
    <source>
        <dbReference type="ARBA" id="ARBA00004496"/>
    </source>
</evidence>
<proteinExistence type="inferred from homology"/>
<keyword evidence="4 6" id="KW-0802">TPR repeat</keyword>
<dbReference type="InterPro" id="IPR019734">
    <property type="entry name" value="TPR_rpt"/>
</dbReference>
<dbReference type="GO" id="GO:0003677">
    <property type="term" value="F:DNA binding"/>
    <property type="evidence" value="ECO:0007669"/>
    <property type="project" value="InterPro"/>
</dbReference>
<organism evidence="8 9">
    <name type="scientific">Desmospora activa DSM 45169</name>
    <dbReference type="NCBI Taxonomy" id="1121389"/>
    <lineage>
        <taxon>Bacteria</taxon>
        <taxon>Bacillati</taxon>
        <taxon>Bacillota</taxon>
        <taxon>Bacilli</taxon>
        <taxon>Bacillales</taxon>
        <taxon>Thermoactinomycetaceae</taxon>
        <taxon>Desmospora</taxon>
    </lineage>
</organism>
<evidence type="ECO:0000313" key="8">
    <source>
        <dbReference type="EMBL" id="PTM60024.1"/>
    </source>
</evidence>
<evidence type="ECO:0000256" key="6">
    <source>
        <dbReference type="PROSITE-ProRule" id="PRU00339"/>
    </source>
</evidence>
<name>A0A2T4ZDR2_9BACL</name>
<keyword evidence="9" id="KW-1185">Reference proteome</keyword>
<dbReference type="PROSITE" id="PS50005">
    <property type="entry name" value="TPR"/>
    <property type="match status" value="1"/>
</dbReference>
<dbReference type="InterPro" id="IPR001387">
    <property type="entry name" value="Cro/C1-type_HTH"/>
</dbReference>
<evidence type="ECO:0000256" key="3">
    <source>
        <dbReference type="ARBA" id="ARBA00022737"/>
    </source>
</evidence>